<organism evidence="1 2">
    <name type="scientific">Halpernia humi</name>
    <dbReference type="NCBI Taxonomy" id="493375"/>
    <lineage>
        <taxon>Bacteria</taxon>
        <taxon>Pseudomonadati</taxon>
        <taxon>Bacteroidota</taxon>
        <taxon>Flavobacteriia</taxon>
        <taxon>Flavobacteriales</taxon>
        <taxon>Weeksellaceae</taxon>
        <taxon>Chryseobacterium group</taxon>
        <taxon>Halpernia</taxon>
    </lineage>
</organism>
<sequence>MKNFLLFFVLFISIKTYSQNDATKIEITKVVYSASFGEESENLYKVFSKVISKKNEIQNLYKLLSEKNDESLLSKFGIDTISIKNNPEKLISLYDNRNDVSWNKEQRNFIIKELSNISNYKEKQKEYFDNGCCYSMHNYYRNQYIIKVYNNSTLLNEYKSRKFSYGYKFPWTDNLGNKIYNYKIEKIVEDVFNENSKNKQPLHDDELLKYLVNKIIESNINELYKLSAYSYIDDINGLKSNFKVDSFEEVYGRGRYIWDEGKTIKISLHNDEMLPNVNIQFLAEVVGKKLYTKDSLLLKYKRIVEKVQNINFVKNYLSQNPESKLDIYFFNNKPINDYDIDGVNKNPAEWKKQDDYIKSLDFYKKIT</sequence>
<protein>
    <submittedName>
        <fullName evidence="1">Uncharacterized protein</fullName>
    </submittedName>
</protein>
<evidence type="ECO:0000313" key="1">
    <source>
        <dbReference type="EMBL" id="SEG59483.1"/>
    </source>
</evidence>
<proteinExistence type="predicted"/>
<dbReference type="AlphaFoldDB" id="A0A1H6BFB1"/>
<dbReference type="Proteomes" id="UP000236738">
    <property type="component" value="Unassembled WGS sequence"/>
</dbReference>
<dbReference type="OrthoDB" id="1377053at2"/>
<accession>A0A1H6BFB1</accession>
<dbReference type="RefSeq" id="WP_103914703.1">
    <property type="nucleotide sequence ID" value="NZ_FNUS01000008.1"/>
</dbReference>
<name>A0A1H6BFB1_9FLAO</name>
<gene>
    <name evidence="1" type="ORF">SAMN05421847_2861</name>
</gene>
<keyword evidence="2" id="KW-1185">Reference proteome</keyword>
<dbReference type="EMBL" id="FNUS01000008">
    <property type="protein sequence ID" value="SEG59483.1"/>
    <property type="molecule type" value="Genomic_DNA"/>
</dbReference>
<reference evidence="2" key="1">
    <citation type="submission" date="2016-10" db="EMBL/GenBank/DDBJ databases">
        <authorList>
            <person name="Varghese N."/>
            <person name="Submissions S."/>
        </authorList>
    </citation>
    <scope>NUCLEOTIDE SEQUENCE [LARGE SCALE GENOMIC DNA]</scope>
    <source>
        <strain evidence="2">DSM 21580</strain>
    </source>
</reference>
<evidence type="ECO:0000313" key="2">
    <source>
        <dbReference type="Proteomes" id="UP000236738"/>
    </source>
</evidence>